<sequence>MTFEAPRMSLLIFTLAFSFLVSSITALVASIKDDNATLTHEAPLDDIAENYHKAPPTPQIYAAGLLHKNRNAPEEAPGPEETRHRRHHRRHHGRDDDDNAPEAAPCPEKARHGHRHRNNGEGHRHNHRHGQGRKHHGKHGSHHDQEGHDHAPKMAPGPDADTQNSGL</sequence>
<protein>
    <submittedName>
        <fullName evidence="3">Uncharacterized protein</fullName>
    </submittedName>
</protein>
<comment type="caution">
    <text evidence="3">The sequence shown here is derived from an EMBL/GenBank/DDBJ whole genome shotgun (WGS) entry which is preliminary data.</text>
</comment>
<dbReference type="Proteomes" id="UP001154282">
    <property type="component" value="Unassembled WGS sequence"/>
</dbReference>
<feature type="region of interest" description="Disordered" evidence="1">
    <location>
        <begin position="65"/>
        <end position="167"/>
    </location>
</feature>
<dbReference type="EMBL" id="CAMGYJ010000002">
    <property type="protein sequence ID" value="CAI0385237.1"/>
    <property type="molecule type" value="Genomic_DNA"/>
</dbReference>
<keyword evidence="2" id="KW-0732">Signal</keyword>
<gene>
    <name evidence="3" type="ORF">LITE_LOCUS4720</name>
</gene>
<keyword evidence="4" id="KW-1185">Reference proteome</keyword>
<organism evidence="3 4">
    <name type="scientific">Linum tenue</name>
    <dbReference type="NCBI Taxonomy" id="586396"/>
    <lineage>
        <taxon>Eukaryota</taxon>
        <taxon>Viridiplantae</taxon>
        <taxon>Streptophyta</taxon>
        <taxon>Embryophyta</taxon>
        <taxon>Tracheophyta</taxon>
        <taxon>Spermatophyta</taxon>
        <taxon>Magnoliopsida</taxon>
        <taxon>eudicotyledons</taxon>
        <taxon>Gunneridae</taxon>
        <taxon>Pentapetalae</taxon>
        <taxon>rosids</taxon>
        <taxon>fabids</taxon>
        <taxon>Malpighiales</taxon>
        <taxon>Linaceae</taxon>
        <taxon>Linum</taxon>
    </lineage>
</organism>
<feature type="chain" id="PRO_5043639600" evidence="2">
    <location>
        <begin position="27"/>
        <end position="167"/>
    </location>
</feature>
<reference evidence="3" key="1">
    <citation type="submission" date="2022-08" db="EMBL/GenBank/DDBJ databases">
        <authorList>
            <person name="Gutierrez-Valencia J."/>
        </authorList>
    </citation>
    <scope>NUCLEOTIDE SEQUENCE</scope>
</reference>
<evidence type="ECO:0000313" key="3">
    <source>
        <dbReference type="EMBL" id="CAI0385237.1"/>
    </source>
</evidence>
<accession>A0AAV0HK75</accession>
<feature type="compositionally biased region" description="Basic residues" evidence="1">
    <location>
        <begin position="124"/>
        <end position="141"/>
    </location>
</feature>
<dbReference type="AlphaFoldDB" id="A0AAV0HK75"/>
<feature type="signal peptide" evidence="2">
    <location>
        <begin position="1"/>
        <end position="26"/>
    </location>
</feature>
<proteinExistence type="predicted"/>
<name>A0AAV0HK75_9ROSI</name>
<evidence type="ECO:0000313" key="4">
    <source>
        <dbReference type="Proteomes" id="UP001154282"/>
    </source>
</evidence>
<evidence type="ECO:0000256" key="1">
    <source>
        <dbReference type="SAM" id="MobiDB-lite"/>
    </source>
</evidence>
<evidence type="ECO:0000256" key="2">
    <source>
        <dbReference type="SAM" id="SignalP"/>
    </source>
</evidence>
<feature type="compositionally biased region" description="Basic and acidic residues" evidence="1">
    <location>
        <begin position="142"/>
        <end position="152"/>
    </location>
</feature>